<evidence type="ECO:0000256" key="7">
    <source>
        <dbReference type="ARBA" id="ARBA00023065"/>
    </source>
</evidence>
<comment type="subunit">
    <text evidence="2">Homotrimer.</text>
</comment>
<feature type="domain" description="Porin" evidence="12">
    <location>
        <begin position="26"/>
        <end position="346"/>
    </location>
</feature>
<feature type="signal peptide" evidence="11">
    <location>
        <begin position="1"/>
        <end position="38"/>
    </location>
</feature>
<evidence type="ECO:0000256" key="6">
    <source>
        <dbReference type="ARBA" id="ARBA00022729"/>
    </source>
</evidence>
<proteinExistence type="predicted"/>
<evidence type="ECO:0000256" key="11">
    <source>
        <dbReference type="SAM" id="SignalP"/>
    </source>
</evidence>
<gene>
    <name evidence="13" type="ORF">GNZ12_19455</name>
</gene>
<accession>A0ABX2BRS2</accession>
<dbReference type="EMBL" id="WOEY01000078">
    <property type="protein sequence ID" value="NPT43444.1"/>
    <property type="molecule type" value="Genomic_DNA"/>
</dbReference>
<feature type="chain" id="PRO_5045579125" evidence="11">
    <location>
        <begin position="39"/>
        <end position="375"/>
    </location>
</feature>
<organism evidence="13 14">
    <name type="scientific">Paraburkholderia solitsugae</name>
    <dbReference type="NCBI Taxonomy" id="2675748"/>
    <lineage>
        <taxon>Bacteria</taxon>
        <taxon>Pseudomonadati</taxon>
        <taxon>Pseudomonadota</taxon>
        <taxon>Betaproteobacteria</taxon>
        <taxon>Burkholderiales</taxon>
        <taxon>Burkholderiaceae</taxon>
        <taxon>Paraburkholderia</taxon>
    </lineage>
</organism>
<reference evidence="13 14" key="1">
    <citation type="submission" date="2019-11" db="EMBL/GenBank/DDBJ databases">
        <title>Metabolism of dissolved organic matter in forest soils.</title>
        <authorList>
            <person name="Cyle K.T."/>
            <person name="Wilhelm R.C."/>
            <person name="Martinez C.E."/>
        </authorList>
    </citation>
    <scope>NUCLEOTIDE SEQUENCE [LARGE SCALE GENOMIC DNA]</scope>
    <source>
        <strain evidence="13 14">1N</strain>
    </source>
</reference>
<evidence type="ECO:0000256" key="4">
    <source>
        <dbReference type="ARBA" id="ARBA00022452"/>
    </source>
</evidence>
<keyword evidence="10" id="KW-0998">Cell outer membrane</keyword>
<dbReference type="PANTHER" id="PTHR34501:SF9">
    <property type="entry name" value="MAJOR OUTER MEMBRANE PROTEIN P.IA"/>
    <property type="match status" value="1"/>
</dbReference>
<keyword evidence="4" id="KW-1134">Transmembrane beta strand</keyword>
<evidence type="ECO:0000256" key="10">
    <source>
        <dbReference type="ARBA" id="ARBA00023237"/>
    </source>
</evidence>
<keyword evidence="8" id="KW-0626">Porin</keyword>
<name>A0ABX2BRS2_9BURK</name>
<keyword evidence="3" id="KW-0813">Transport</keyword>
<dbReference type="Proteomes" id="UP000652198">
    <property type="component" value="Unassembled WGS sequence"/>
</dbReference>
<evidence type="ECO:0000256" key="5">
    <source>
        <dbReference type="ARBA" id="ARBA00022692"/>
    </source>
</evidence>
<keyword evidence="9" id="KW-0472">Membrane</keyword>
<evidence type="ECO:0000313" key="14">
    <source>
        <dbReference type="Proteomes" id="UP000652198"/>
    </source>
</evidence>
<dbReference type="Pfam" id="PF13609">
    <property type="entry name" value="Porin_4"/>
    <property type="match status" value="1"/>
</dbReference>
<dbReference type="SUPFAM" id="SSF56935">
    <property type="entry name" value="Porins"/>
    <property type="match status" value="1"/>
</dbReference>
<dbReference type="CDD" id="cd00342">
    <property type="entry name" value="gram_neg_porins"/>
    <property type="match status" value="1"/>
</dbReference>
<dbReference type="InterPro" id="IPR033900">
    <property type="entry name" value="Gram_neg_porin_domain"/>
</dbReference>
<evidence type="ECO:0000256" key="8">
    <source>
        <dbReference type="ARBA" id="ARBA00023114"/>
    </source>
</evidence>
<keyword evidence="14" id="KW-1185">Reference proteome</keyword>
<dbReference type="Gene3D" id="2.40.160.10">
    <property type="entry name" value="Porin"/>
    <property type="match status" value="1"/>
</dbReference>
<comment type="caution">
    <text evidence="13">The sequence shown here is derived from an EMBL/GenBank/DDBJ whole genome shotgun (WGS) entry which is preliminary data.</text>
</comment>
<evidence type="ECO:0000256" key="1">
    <source>
        <dbReference type="ARBA" id="ARBA00004571"/>
    </source>
</evidence>
<dbReference type="PANTHER" id="PTHR34501">
    <property type="entry name" value="PROTEIN YDDL-RELATED"/>
    <property type="match status" value="1"/>
</dbReference>
<dbReference type="InterPro" id="IPR050298">
    <property type="entry name" value="Gram-neg_bact_OMP"/>
</dbReference>
<keyword evidence="6 11" id="KW-0732">Signal</keyword>
<evidence type="ECO:0000256" key="2">
    <source>
        <dbReference type="ARBA" id="ARBA00011233"/>
    </source>
</evidence>
<protein>
    <submittedName>
        <fullName evidence="13">Porin</fullName>
    </submittedName>
</protein>
<comment type="subcellular location">
    <subcellularLocation>
        <location evidence="1">Cell outer membrane</location>
        <topology evidence="1">Multi-pass membrane protein</topology>
    </subcellularLocation>
</comment>
<keyword evidence="7" id="KW-0406">Ion transport</keyword>
<evidence type="ECO:0000313" key="13">
    <source>
        <dbReference type="EMBL" id="NPT43444.1"/>
    </source>
</evidence>
<sequence>MHFRVWHTQQQTIRFGDRVKAKIITCAVATLVASSANAQSSVTLFGAIDAGLTWVSNSDGHSNTFMQGGISNNTGFGISAIEDLGGGTRAIAKLLNTFDIGTGSLYSPGMMFRYSYVGLDNDSLGKLTMGLETDFMFNYMTIDRWGPMLASLEPTFTQGGPYPGLGAPAFGSMDFLRTADLYSTPNAVSYESPRIAGFKFGAMYGFGGQAGAFSQNSTQSMGVSYNAGPFALDAAYTYTKFPTINAGNSGLRDWGVGGRVPIGQGFAALMVAQATNTFNNARVMVYDFAATYPLSPAAIVGFEYQFNDGNHAVNDVKMHQAGLNLAYYLSKRTSVYGFVAYQHASGGADALIPGAGAFSSSGNQTMVRLGMMHTW</sequence>
<dbReference type="InterPro" id="IPR023614">
    <property type="entry name" value="Porin_dom_sf"/>
</dbReference>
<evidence type="ECO:0000256" key="3">
    <source>
        <dbReference type="ARBA" id="ARBA00022448"/>
    </source>
</evidence>
<evidence type="ECO:0000259" key="12">
    <source>
        <dbReference type="Pfam" id="PF13609"/>
    </source>
</evidence>
<evidence type="ECO:0000256" key="9">
    <source>
        <dbReference type="ARBA" id="ARBA00023136"/>
    </source>
</evidence>
<keyword evidence="5" id="KW-0812">Transmembrane</keyword>